<feature type="binding site" evidence="4">
    <location>
        <position position="146"/>
    </location>
    <ligand>
        <name>Mn(2+)</name>
        <dbReference type="ChEBI" id="CHEBI:29035"/>
        <label>1</label>
    </ligand>
</feature>
<dbReference type="Pfam" id="PF00491">
    <property type="entry name" value="Arginase"/>
    <property type="match status" value="1"/>
</dbReference>
<dbReference type="InterPro" id="IPR005925">
    <property type="entry name" value="Agmatinase-rel"/>
</dbReference>
<dbReference type="PROSITE" id="PS51409">
    <property type="entry name" value="ARGINASE_2"/>
    <property type="match status" value="1"/>
</dbReference>
<feature type="binding site" evidence="4">
    <location>
        <position position="121"/>
    </location>
    <ligand>
        <name>Mn(2+)</name>
        <dbReference type="ChEBI" id="CHEBI:29035"/>
        <label>1</label>
    </ligand>
</feature>
<dbReference type="PANTHER" id="PTHR11358">
    <property type="entry name" value="ARGINASE/AGMATINASE"/>
    <property type="match status" value="1"/>
</dbReference>
<gene>
    <name evidence="6" type="primary">speB</name>
    <name evidence="6" type="ORF">FYJ44_05525</name>
</gene>
<dbReference type="GO" id="GO:0046872">
    <property type="term" value="F:metal ion binding"/>
    <property type="evidence" value="ECO:0007669"/>
    <property type="project" value="UniProtKB-KW"/>
</dbReference>
<feature type="binding site" evidence="4">
    <location>
        <position position="148"/>
    </location>
    <ligand>
        <name>Mn(2+)</name>
        <dbReference type="ChEBI" id="CHEBI:29035"/>
        <label>1</label>
    </ligand>
</feature>
<dbReference type="Gene3D" id="3.40.800.10">
    <property type="entry name" value="Ureohydrolase domain"/>
    <property type="match status" value="1"/>
</dbReference>
<comment type="caution">
    <text evidence="6">The sequence shown here is derived from an EMBL/GenBank/DDBJ whole genome shotgun (WGS) entry which is preliminary data.</text>
</comment>
<evidence type="ECO:0000313" key="6">
    <source>
        <dbReference type="EMBL" id="MSS27520.1"/>
    </source>
</evidence>
<feature type="binding site" evidence="4">
    <location>
        <position position="237"/>
    </location>
    <ligand>
        <name>Mn(2+)</name>
        <dbReference type="ChEBI" id="CHEBI:29035"/>
        <label>1</label>
    </ligand>
</feature>
<proteinExistence type="inferred from homology"/>
<feature type="binding site" evidence="4">
    <location>
        <position position="235"/>
    </location>
    <ligand>
        <name>Mn(2+)</name>
        <dbReference type="ChEBI" id="CHEBI:29035"/>
        <label>1</label>
    </ligand>
</feature>
<dbReference type="EC" id="3.5.3.11" evidence="6"/>
<accession>A0A6L5XJY5</accession>
<dbReference type="EMBL" id="VUMH01000004">
    <property type="protein sequence ID" value="MSS27520.1"/>
    <property type="molecule type" value="Genomic_DNA"/>
</dbReference>
<dbReference type="AlphaFoldDB" id="A0A6L5XJY5"/>
<dbReference type="PIRSF" id="PIRSF036979">
    <property type="entry name" value="Arginase"/>
    <property type="match status" value="1"/>
</dbReference>
<dbReference type="PRINTS" id="PR00116">
    <property type="entry name" value="ARGINASE"/>
</dbReference>
<evidence type="ECO:0000256" key="5">
    <source>
        <dbReference type="RuleBase" id="RU003684"/>
    </source>
</evidence>
<feature type="binding site" evidence="4">
    <location>
        <position position="144"/>
    </location>
    <ligand>
        <name>Mn(2+)</name>
        <dbReference type="ChEBI" id="CHEBI:29035"/>
        <label>1</label>
    </ligand>
</feature>
<dbReference type="CDD" id="cd11592">
    <property type="entry name" value="Agmatinase_PAH"/>
    <property type="match status" value="1"/>
</dbReference>
<dbReference type="Proteomes" id="UP000477488">
    <property type="component" value="Unassembled WGS sequence"/>
</dbReference>
<evidence type="ECO:0000256" key="3">
    <source>
        <dbReference type="ARBA" id="ARBA00022801"/>
    </source>
</evidence>
<keyword evidence="7" id="KW-1185">Reference proteome</keyword>
<keyword evidence="2 4" id="KW-0479">Metal-binding</keyword>
<dbReference type="InterPro" id="IPR020855">
    <property type="entry name" value="Ureohydrolase_Mn_BS"/>
</dbReference>
<sequence length="317" mass="34182">MATVDSLQSPRFCGIRTFMRQPWHNDAGDADAVVLGVPFDSGVSYRPGARFGPTALREASTILKPYCPVLDVDINQWLNVTDCGDIDTIPGYMAESLDKIRDGLIPFFKSRAVPVVLGGDHSISLGVLRAVKAARGPVALVHFDAHSDTIPGYYGKPYNHGTPFYHALKEGLILPQHSIQIGIRGPLYSRDALAWPKEQGLRIVMGEELHRRGLEAVAAEALERTAHCPVFVSFDIDFLDASCAPGTGTPEVEGFNTYEGLTLLRTICRETRTVGMDLVEVLPDKDPSGITALAGASMVHAFLAALALKKSAGRSAA</sequence>
<dbReference type="SUPFAM" id="SSF52768">
    <property type="entry name" value="Arginase/deacetylase"/>
    <property type="match status" value="1"/>
</dbReference>
<protein>
    <submittedName>
        <fullName evidence="6">Agmatinase</fullName>
        <ecNumber evidence="6">3.5.3.11</ecNumber>
    </submittedName>
</protein>
<organism evidence="6 7">
    <name type="scientific">Desulfovibrio porci</name>
    <dbReference type="NCBI Taxonomy" id="2605782"/>
    <lineage>
        <taxon>Bacteria</taxon>
        <taxon>Pseudomonadati</taxon>
        <taxon>Thermodesulfobacteriota</taxon>
        <taxon>Desulfovibrionia</taxon>
        <taxon>Desulfovibrionales</taxon>
        <taxon>Desulfovibrionaceae</taxon>
        <taxon>Desulfovibrio</taxon>
    </lineage>
</organism>
<dbReference type="InterPro" id="IPR006035">
    <property type="entry name" value="Ureohydrolase"/>
</dbReference>
<name>A0A6L5XJY5_9BACT</name>
<keyword evidence="3 5" id="KW-0378">Hydrolase</keyword>
<dbReference type="RefSeq" id="WP_154509953.1">
    <property type="nucleotide sequence ID" value="NZ_DBFWWU010000015.1"/>
</dbReference>
<reference evidence="6 7" key="1">
    <citation type="submission" date="2019-09" db="EMBL/GenBank/DDBJ databases">
        <title>In-depth cultivation of the pig gut microbiome towards novel bacterial diversity and tailored functional studies.</title>
        <authorList>
            <person name="Wylensek D."/>
            <person name="Hitch T.C.A."/>
            <person name="Clavel T."/>
        </authorList>
    </citation>
    <scope>NUCLEOTIDE SEQUENCE [LARGE SCALE GENOMIC DNA]</scope>
    <source>
        <strain evidence="6 7">PG-178-WT-4</strain>
    </source>
</reference>
<comment type="similarity">
    <text evidence="1">Belongs to the arginase family. Agmatinase subfamily.</text>
</comment>
<dbReference type="GO" id="GO:0008783">
    <property type="term" value="F:agmatinase activity"/>
    <property type="evidence" value="ECO:0007669"/>
    <property type="project" value="UniProtKB-EC"/>
</dbReference>
<comment type="cofactor">
    <cofactor evidence="4">
        <name>Mn(2+)</name>
        <dbReference type="ChEBI" id="CHEBI:29035"/>
    </cofactor>
    <text evidence="4">Binds 2 manganese ions per subunit.</text>
</comment>
<dbReference type="GO" id="GO:0033389">
    <property type="term" value="P:putrescine biosynthetic process from arginine, via agmatine"/>
    <property type="evidence" value="ECO:0007669"/>
    <property type="project" value="TreeGrafter"/>
</dbReference>
<dbReference type="InterPro" id="IPR023696">
    <property type="entry name" value="Ureohydrolase_dom_sf"/>
</dbReference>
<dbReference type="NCBIfam" id="TIGR01230">
    <property type="entry name" value="agmatinase"/>
    <property type="match status" value="1"/>
</dbReference>
<evidence type="ECO:0000256" key="2">
    <source>
        <dbReference type="ARBA" id="ARBA00022723"/>
    </source>
</evidence>
<evidence type="ECO:0000313" key="7">
    <source>
        <dbReference type="Proteomes" id="UP000477488"/>
    </source>
</evidence>
<dbReference type="PANTHER" id="PTHR11358:SF26">
    <property type="entry name" value="GUANIDINO ACID HYDROLASE, MITOCHONDRIAL"/>
    <property type="match status" value="1"/>
</dbReference>
<evidence type="ECO:0000256" key="1">
    <source>
        <dbReference type="ARBA" id="ARBA00009227"/>
    </source>
</evidence>
<evidence type="ECO:0000256" key="4">
    <source>
        <dbReference type="PIRSR" id="PIRSR036979-1"/>
    </source>
</evidence>
<keyword evidence="4" id="KW-0464">Manganese</keyword>
<dbReference type="PROSITE" id="PS01053">
    <property type="entry name" value="ARGINASE_1"/>
    <property type="match status" value="1"/>
</dbReference>